<keyword evidence="6" id="KW-1185">Reference proteome</keyword>
<dbReference type="InterPro" id="IPR011990">
    <property type="entry name" value="TPR-like_helical_dom_sf"/>
</dbReference>
<feature type="domain" description="Histidine kinase" evidence="4">
    <location>
        <begin position="559"/>
        <end position="791"/>
    </location>
</feature>
<dbReference type="EC" id="2.7.13.3" evidence="2"/>
<dbReference type="Gene3D" id="3.30.450.40">
    <property type="match status" value="1"/>
</dbReference>
<organism evidence="5 6">
    <name type="scientific">Deefgea chitinilytica</name>
    <dbReference type="NCBI Taxonomy" id="570276"/>
    <lineage>
        <taxon>Bacteria</taxon>
        <taxon>Pseudomonadati</taxon>
        <taxon>Pseudomonadota</taxon>
        <taxon>Betaproteobacteria</taxon>
        <taxon>Neisseriales</taxon>
        <taxon>Chitinibacteraceae</taxon>
        <taxon>Deefgea</taxon>
    </lineage>
</organism>
<sequence length="804" mass="89815">MKIGPISTQLQAAVAQIHEQTHSRKADAYLLCEATLNLARELHDDAAFIAVAIDYALVIDQQGYPDRSINILYEALQLAQSYHLFKEEGRLLIVIGRSVYTRAEYSLAIQAWAHALEVSELANDDNTWVWAKFGVGQVYDAMEDHATAITVLTEAKKRADELGDHELLMHVIFNLGVNLYREQHYALALENYQIAQTYAINLKFDDEIGELFFRMAEVNLAEDRIELAWQQLDQAEAICTRTHHIWALANIYMTRGIIYAKKGQFRDAHLELEKATAAAIKSGAKHVLMRIYLTQSNIAEQEGDATTCLNTYKQANQIRAQIYPSDKKQQIAALEEIAGISESPGRILLDLANSAQLSNANLLELSELICKNAIKILKVDQASYWNYSNQQFIKLFRFPPQEEVSQDESISTDQHPSFSKSILNGDLIIAHSVRHHQMTWPLYAEHFLAQNIFSVLMIPIRVGNESRGFLCFENCNSQHNWTSNEVQYASQLALVAARAISNIDLSNFLHEIATLNAKLVQNNEILEQRVAERTQELASAMDHLIQSEKLASLGNLVAGFAHELNTPLGNTLTASSTLLEKNNELIEQINIGKLKKSTLDQYLAESSMTAQLIERNARKASNLISNLKQVAVDTASSKIRYFNLNQTVNETLITLSPSLKHKNITIENTIPPDIHLNSYPGSLEQIITNLVNNAVIHAFTEQKNPTIKINASLLDLDFTQITISDNGCGMSDSIKSKVFDPFFTTKFGQGGSGLGLYLAYSLVIGTLGGQLQLETTEGIGSTFIITLPNQAPQEQDQGNNLHRH</sequence>
<name>A0ABS2C8X1_9NEIS</name>
<gene>
    <name evidence="5" type="ORF">GM173_03280</name>
</gene>
<dbReference type="Gene3D" id="1.25.40.10">
    <property type="entry name" value="Tetratricopeptide repeat domain"/>
    <property type="match status" value="2"/>
</dbReference>
<dbReference type="InterPro" id="IPR003018">
    <property type="entry name" value="GAF"/>
</dbReference>
<dbReference type="Gene3D" id="3.30.565.10">
    <property type="entry name" value="Histidine kinase-like ATPase, C-terminal domain"/>
    <property type="match status" value="1"/>
</dbReference>
<proteinExistence type="predicted"/>
<dbReference type="SUPFAM" id="SSF55874">
    <property type="entry name" value="ATPase domain of HSP90 chaperone/DNA topoisomerase II/histidine kinase"/>
    <property type="match status" value="1"/>
</dbReference>
<dbReference type="Pfam" id="PF02518">
    <property type="entry name" value="HATPase_c"/>
    <property type="match status" value="1"/>
</dbReference>
<dbReference type="InterPro" id="IPR036890">
    <property type="entry name" value="HATPase_C_sf"/>
</dbReference>
<dbReference type="InterPro" id="IPR003661">
    <property type="entry name" value="HisK_dim/P_dom"/>
</dbReference>
<dbReference type="CDD" id="cd00082">
    <property type="entry name" value="HisKA"/>
    <property type="match status" value="1"/>
</dbReference>
<protein>
    <recommendedName>
        <fullName evidence="2">histidine kinase</fullName>
        <ecNumber evidence="2">2.7.13.3</ecNumber>
    </recommendedName>
</protein>
<dbReference type="SUPFAM" id="SSF47384">
    <property type="entry name" value="Homodimeric domain of signal transducing histidine kinase"/>
    <property type="match status" value="1"/>
</dbReference>
<comment type="catalytic activity">
    <reaction evidence="1">
        <text>ATP + protein L-histidine = ADP + protein N-phospho-L-histidine.</text>
        <dbReference type="EC" id="2.7.13.3"/>
    </reaction>
</comment>
<dbReference type="SMART" id="SM00387">
    <property type="entry name" value="HATPase_c"/>
    <property type="match status" value="1"/>
</dbReference>
<evidence type="ECO:0000256" key="3">
    <source>
        <dbReference type="ARBA" id="ARBA00022553"/>
    </source>
</evidence>
<dbReference type="SUPFAM" id="SSF55781">
    <property type="entry name" value="GAF domain-like"/>
    <property type="match status" value="1"/>
</dbReference>
<dbReference type="Gene3D" id="1.10.287.130">
    <property type="match status" value="1"/>
</dbReference>
<dbReference type="EMBL" id="WOFE01000001">
    <property type="protein sequence ID" value="MBM5570598.1"/>
    <property type="molecule type" value="Genomic_DNA"/>
</dbReference>
<reference evidence="5 6" key="1">
    <citation type="submission" date="2019-11" db="EMBL/GenBank/DDBJ databases">
        <title>Novel Deefgea species.</title>
        <authorList>
            <person name="Han J.-H."/>
        </authorList>
    </citation>
    <scope>NUCLEOTIDE SEQUENCE [LARGE SCALE GENOMIC DNA]</scope>
    <source>
        <strain evidence="5 6">LMG 24817</strain>
    </source>
</reference>
<comment type="caution">
    <text evidence="5">The sequence shown here is derived from an EMBL/GenBank/DDBJ whole genome shotgun (WGS) entry which is preliminary data.</text>
</comment>
<dbReference type="InterPro" id="IPR005467">
    <property type="entry name" value="His_kinase_dom"/>
</dbReference>
<dbReference type="InterPro" id="IPR003594">
    <property type="entry name" value="HATPase_dom"/>
</dbReference>
<dbReference type="SUPFAM" id="SSF48452">
    <property type="entry name" value="TPR-like"/>
    <property type="match status" value="1"/>
</dbReference>
<dbReference type="Pfam" id="PF13185">
    <property type="entry name" value="GAF_2"/>
    <property type="match status" value="1"/>
</dbReference>
<keyword evidence="3" id="KW-0597">Phosphoprotein</keyword>
<dbReference type="Proteomes" id="UP001195660">
    <property type="component" value="Unassembled WGS sequence"/>
</dbReference>
<dbReference type="InterPro" id="IPR029016">
    <property type="entry name" value="GAF-like_dom_sf"/>
</dbReference>
<evidence type="ECO:0000313" key="6">
    <source>
        <dbReference type="Proteomes" id="UP001195660"/>
    </source>
</evidence>
<dbReference type="PROSITE" id="PS50109">
    <property type="entry name" value="HIS_KIN"/>
    <property type="match status" value="1"/>
</dbReference>
<dbReference type="InterPro" id="IPR004358">
    <property type="entry name" value="Sig_transdc_His_kin-like_C"/>
</dbReference>
<dbReference type="PANTHER" id="PTHR43065:SF47">
    <property type="match status" value="1"/>
</dbReference>
<dbReference type="InterPro" id="IPR036097">
    <property type="entry name" value="HisK_dim/P_sf"/>
</dbReference>
<evidence type="ECO:0000256" key="1">
    <source>
        <dbReference type="ARBA" id="ARBA00000085"/>
    </source>
</evidence>
<evidence type="ECO:0000259" key="4">
    <source>
        <dbReference type="PROSITE" id="PS50109"/>
    </source>
</evidence>
<dbReference type="RefSeq" id="WP_203569889.1">
    <property type="nucleotide sequence ID" value="NZ_WOFE01000001.1"/>
</dbReference>
<accession>A0ABS2C8X1</accession>
<dbReference type="PANTHER" id="PTHR43065">
    <property type="entry name" value="SENSOR HISTIDINE KINASE"/>
    <property type="match status" value="1"/>
</dbReference>
<dbReference type="PRINTS" id="PR00344">
    <property type="entry name" value="BCTRLSENSOR"/>
</dbReference>
<evidence type="ECO:0000313" key="5">
    <source>
        <dbReference type="EMBL" id="MBM5570598.1"/>
    </source>
</evidence>
<evidence type="ECO:0000256" key="2">
    <source>
        <dbReference type="ARBA" id="ARBA00012438"/>
    </source>
</evidence>